<evidence type="ECO:0000313" key="1">
    <source>
        <dbReference type="EMBL" id="JAH00493.1"/>
    </source>
</evidence>
<sequence>MYKYLSASIYSQRLFGRVHICTTLYCESFANSPLNMNVQR</sequence>
<proteinExistence type="predicted"/>
<protein>
    <submittedName>
        <fullName evidence="1">Uncharacterized protein</fullName>
    </submittedName>
</protein>
<reference evidence="1" key="2">
    <citation type="journal article" date="2015" name="Fish Shellfish Immunol.">
        <title>Early steps in the European eel (Anguilla anguilla)-Vibrio vulnificus interaction in the gills: Role of the RtxA13 toxin.</title>
        <authorList>
            <person name="Callol A."/>
            <person name="Pajuelo D."/>
            <person name="Ebbesson L."/>
            <person name="Teles M."/>
            <person name="MacKenzie S."/>
            <person name="Amaro C."/>
        </authorList>
    </citation>
    <scope>NUCLEOTIDE SEQUENCE</scope>
</reference>
<accession>A0A0E9P9H1</accession>
<reference evidence="1" key="1">
    <citation type="submission" date="2014-11" db="EMBL/GenBank/DDBJ databases">
        <authorList>
            <person name="Amaro Gonzalez C."/>
        </authorList>
    </citation>
    <scope>NUCLEOTIDE SEQUENCE</scope>
</reference>
<dbReference type="AlphaFoldDB" id="A0A0E9P9H1"/>
<organism evidence="1">
    <name type="scientific">Anguilla anguilla</name>
    <name type="common">European freshwater eel</name>
    <name type="synonym">Muraena anguilla</name>
    <dbReference type="NCBI Taxonomy" id="7936"/>
    <lineage>
        <taxon>Eukaryota</taxon>
        <taxon>Metazoa</taxon>
        <taxon>Chordata</taxon>
        <taxon>Craniata</taxon>
        <taxon>Vertebrata</taxon>
        <taxon>Euteleostomi</taxon>
        <taxon>Actinopterygii</taxon>
        <taxon>Neopterygii</taxon>
        <taxon>Teleostei</taxon>
        <taxon>Anguilliformes</taxon>
        <taxon>Anguillidae</taxon>
        <taxon>Anguilla</taxon>
    </lineage>
</organism>
<dbReference type="EMBL" id="GBXM01108084">
    <property type="protein sequence ID" value="JAH00493.1"/>
    <property type="molecule type" value="Transcribed_RNA"/>
</dbReference>
<name>A0A0E9P9H1_ANGAN</name>